<organism evidence="1 2">
    <name type="scientific">Candidatus Treponema excrementipullorum</name>
    <dbReference type="NCBI Taxonomy" id="2838768"/>
    <lineage>
        <taxon>Bacteria</taxon>
        <taxon>Pseudomonadati</taxon>
        <taxon>Spirochaetota</taxon>
        <taxon>Spirochaetia</taxon>
        <taxon>Spirochaetales</taxon>
        <taxon>Treponemataceae</taxon>
        <taxon>Treponema</taxon>
    </lineage>
</organism>
<comment type="caution">
    <text evidence="1">The sequence shown here is derived from an EMBL/GenBank/DDBJ whole genome shotgun (WGS) entry which is preliminary data.</text>
</comment>
<gene>
    <name evidence="1" type="ORF">IAA16_10640</name>
</gene>
<reference evidence="1" key="2">
    <citation type="submission" date="2021-04" db="EMBL/GenBank/DDBJ databases">
        <authorList>
            <person name="Gilroy R."/>
        </authorList>
    </citation>
    <scope>NUCLEOTIDE SEQUENCE</scope>
    <source>
        <strain evidence="1">Gambia15-2214</strain>
    </source>
</reference>
<sequence length="102" mass="11279">MTIEELSSQIYKNTYNQLERSSGVGAAVTGRVSKLPFPLETLQDSFRNFVRDTPLTNIDLYIAEDAEVEEGVLVLDSIETFSDGESASGNISFDEDLARIDL</sequence>
<protein>
    <submittedName>
        <fullName evidence="1">Uncharacterized protein</fullName>
    </submittedName>
</protein>
<name>A0A9E2P0D5_9SPIR</name>
<dbReference type="Proteomes" id="UP000823914">
    <property type="component" value="Unassembled WGS sequence"/>
</dbReference>
<reference evidence="1" key="1">
    <citation type="journal article" date="2021" name="PeerJ">
        <title>Extensive microbial diversity within the chicken gut microbiome revealed by metagenomics and culture.</title>
        <authorList>
            <person name="Gilroy R."/>
            <person name="Ravi A."/>
            <person name="Getino M."/>
            <person name="Pursley I."/>
            <person name="Horton D.L."/>
            <person name="Alikhan N.F."/>
            <person name="Baker D."/>
            <person name="Gharbi K."/>
            <person name="Hall N."/>
            <person name="Watson M."/>
            <person name="Adriaenssens E.M."/>
            <person name="Foster-Nyarko E."/>
            <person name="Jarju S."/>
            <person name="Secka A."/>
            <person name="Antonio M."/>
            <person name="Oren A."/>
            <person name="Chaudhuri R.R."/>
            <person name="La Ragione R."/>
            <person name="Hildebrand F."/>
            <person name="Pallen M.J."/>
        </authorList>
    </citation>
    <scope>NUCLEOTIDE SEQUENCE</scope>
    <source>
        <strain evidence="1">Gambia15-2214</strain>
    </source>
</reference>
<accession>A0A9E2P0D5</accession>
<dbReference type="AlphaFoldDB" id="A0A9E2P0D5"/>
<dbReference type="EMBL" id="JAHLFV010000243">
    <property type="protein sequence ID" value="MBU3851014.1"/>
    <property type="molecule type" value="Genomic_DNA"/>
</dbReference>
<proteinExistence type="predicted"/>
<evidence type="ECO:0000313" key="1">
    <source>
        <dbReference type="EMBL" id="MBU3851014.1"/>
    </source>
</evidence>
<evidence type="ECO:0000313" key="2">
    <source>
        <dbReference type="Proteomes" id="UP000823914"/>
    </source>
</evidence>